<evidence type="ECO:0000256" key="2">
    <source>
        <dbReference type="SAM" id="MobiDB-lite"/>
    </source>
</evidence>
<proteinExistence type="predicted"/>
<dbReference type="OrthoDB" id="2357460at2759"/>
<comment type="caution">
    <text evidence="4">The sequence shown here is derived from an EMBL/GenBank/DDBJ whole genome shotgun (WGS) entry which is preliminary data.</text>
</comment>
<name>A0A397T4N6_9GLOM</name>
<feature type="compositionally biased region" description="Acidic residues" evidence="2">
    <location>
        <begin position="193"/>
        <end position="208"/>
    </location>
</feature>
<keyword evidence="5" id="KW-1185">Reference proteome</keyword>
<reference evidence="4 5" key="1">
    <citation type="submission" date="2018-06" db="EMBL/GenBank/DDBJ databases">
        <title>Comparative genomics reveals the genomic features of Rhizophagus irregularis, R. cerebriforme, R. diaphanum and Gigaspora rosea, and their symbiotic lifestyle signature.</title>
        <authorList>
            <person name="Morin E."/>
            <person name="San Clemente H."/>
            <person name="Chen E.C.H."/>
            <person name="De La Providencia I."/>
            <person name="Hainaut M."/>
            <person name="Kuo A."/>
            <person name="Kohler A."/>
            <person name="Murat C."/>
            <person name="Tang N."/>
            <person name="Roy S."/>
            <person name="Loubradou J."/>
            <person name="Henrissat B."/>
            <person name="Grigoriev I.V."/>
            <person name="Corradi N."/>
            <person name="Roux C."/>
            <person name="Martin F.M."/>
        </authorList>
    </citation>
    <scope>NUCLEOTIDE SEQUENCE [LARGE SCALE GENOMIC DNA]</scope>
    <source>
        <strain evidence="4 5">DAOM 227022</strain>
    </source>
</reference>
<evidence type="ECO:0000313" key="4">
    <source>
        <dbReference type="EMBL" id="RIA92289.1"/>
    </source>
</evidence>
<keyword evidence="1" id="KW-0862">Zinc</keyword>
<dbReference type="Proteomes" id="UP000265703">
    <property type="component" value="Unassembled WGS sequence"/>
</dbReference>
<dbReference type="GO" id="GO:0003676">
    <property type="term" value="F:nucleic acid binding"/>
    <property type="evidence" value="ECO:0007669"/>
    <property type="project" value="InterPro"/>
</dbReference>
<evidence type="ECO:0000259" key="3">
    <source>
        <dbReference type="PROSITE" id="PS50158"/>
    </source>
</evidence>
<keyword evidence="1" id="KW-0863">Zinc-finger</keyword>
<feature type="compositionally biased region" description="Basic residues" evidence="2">
    <location>
        <begin position="575"/>
        <end position="589"/>
    </location>
</feature>
<accession>A0A397T4N6</accession>
<feature type="region of interest" description="Disordered" evidence="2">
    <location>
        <begin position="607"/>
        <end position="627"/>
    </location>
</feature>
<feature type="compositionally biased region" description="Acidic residues" evidence="2">
    <location>
        <begin position="157"/>
        <end position="171"/>
    </location>
</feature>
<feature type="compositionally biased region" description="Basic and acidic residues" evidence="2">
    <location>
        <begin position="524"/>
        <end position="548"/>
    </location>
</feature>
<feature type="region of interest" description="Disordered" evidence="2">
    <location>
        <begin position="499"/>
        <end position="592"/>
    </location>
</feature>
<gene>
    <name evidence="4" type="ORF">C1645_820890</name>
</gene>
<dbReference type="EMBL" id="QKYT01000130">
    <property type="protein sequence ID" value="RIA92289.1"/>
    <property type="molecule type" value="Genomic_DNA"/>
</dbReference>
<feature type="compositionally biased region" description="Acidic residues" evidence="2">
    <location>
        <begin position="499"/>
        <end position="513"/>
    </location>
</feature>
<sequence length="829" mass="98531">METSTKDSISNINPKFSFPICIDHERQILIPQYVHPIITSNIDYLYAPRNVLIDPKTGQKERFREKWSEKENLLFFDYLSVNFYQWQFHKGEFYKWLSNNVFKKYTHRQIENRWSQICSKYNKILKERQKGINKEWVHFDKVHEIMVRQNLFNKFEEEEEDDDDNDNDNGESESNSQGEDTDKVSHERIRTSDEDENEEMDSDSDTNDEYNKQLTKVGELSDIGDKIYVRESWTFEEKILLMDIIKEHINEYLQDRINLLKWISKNHLPKFHWKTIKNKLSMLSPTYANKKARLKKIYITEQDLELWAKIDDFFQFLNNKRNEMKTKETKNVKKYNYYKKRQKKAKNERKRNPKTDLMPSTLKYHHGISYDDQKLLKYGHSLLKYTEENDTDEIRELLRTTRWPEKLESLKIIPPKYVNTDTFEIERKHSSLTYSKMLDEAEQLIFKPNYSNDTFNLMIEYLSTPFKGGLTRNIDTFIDQEVGEMIDSIEKARREYETNDVEIDENDPEENVQEDNHGNSNDKSNPKRKLEDKGNPRKRVADGVKESDIMDNDESIRESYLGSEQESDYEEKHNDKYKKKHKNQTKKRRVVDDINENDLMDYGCKRKEKCEDNGNNESGDETKRSNEESGHDRLFCYKCGTAGHVPKYCSLYSSEYFINMRKKYSSVIVEFALRQLLDSIGFIFQNNIQRQTHHLNTSELSLNKDHTIENDHEEHSFNEINDLLHTETQGESSNSINYSGIHIENNYSCTTDSAKPTKEPTIKWDTVLRAAEMAGFDATVIKNTHARISKYFDKENQFKDFTSILESSRNNVDSTDYLDGPDQLKIWRE</sequence>
<evidence type="ECO:0000256" key="1">
    <source>
        <dbReference type="PROSITE-ProRule" id="PRU00047"/>
    </source>
</evidence>
<dbReference type="GO" id="GO:0008270">
    <property type="term" value="F:zinc ion binding"/>
    <property type="evidence" value="ECO:0007669"/>
    <property type="project" value="UniProtKB-KW"/>
</dbReference>
<feature type="domain" description="CCHC-type" evidence="3">
    <location>
        <begin position="636"/>
        <end position="649"/>
    </location>
</feature>
<dbReference type="InterPro" id="IPR001878">
    <property type="entry name" value="Znf_CCHC"/>
</dbReference>
<protein>
    <recommendedName>
        <fullName evidence="3">CCHC-type domain-containing protein</fullName>
    </recommendedName>
</protein>
<dbReference type="PROSITE" id="PS50158">
    <property type="entry name" value="ZF_CCHC"/>
    <property type="match status" value="1"/>
</dbReference>
<organism evidence="4 5">
    <name type="scientific">Glomus cerebriforme</name>
    <dbReference type="NCBI Taxonomy" id="658196"/>
    <lineage>
        <taxon>Eukaryota</taxon>
        <taxon>Fungi</taxon>
        <taxon>Fungi incertae sedis</taxon>
        <taxon>Mucoromycota</taxon>
        <taxon>Glomeromycotina</taxon>
        <taxon>Glomeromycetes</taxon>
        <taxon>Glomerales</taxon>
        <taxon>Glomeraceae</taxon>
        <taxon>Glomus</taxon>
    </lineage>
</organism>
<dbReference type="AlphaFoldDB" id="A0A397T4N6"/>
<feature type="region of interest" description="Disordered" evidence="2">
    <location>
        <begin position="157"/>
        <end position="213"/>
    </location>
</feature>
<keyword evidence="1" id="KW-0479">Metal-binding</keyword>
<evidence type="ECO:0000313" key="5">
    <source>
        <dbReference type="Proteomes" id="UP000265703"/>
    </source>
</evidence>
<feature type="compositionally biased region" description="Basic and acidic residues" evidence="2">
    <location>
        <begin position="180"/>
        <end position="192"/>
    </location>
</feature>